<reference evidence="1" key="1">
    <citation type="submission" date="2009-07" db="EMBL/GenBank/DDBJ databases">
        <authorList>
            <person name="Weinstock G."/>
            <person name="Sodergren E."/>
            <person name="Clifton S."/>
            <person name="Fulton L."/>
            <person name="Fulton B."/>
            <person name="Courtney L."/>
            <person name="Fronick C."/>
            <person name="Harrison M."/>
            <person name="Strong C."/>
            <person name="Farmer C."/>
            <person name="Delahaunty K."/>
            <person name="Markovic C."/>
            <person name="Hall O."/>
            <person name="Minx P."/>
            <person name="Tomlinson C."/>
            <person name="Mitreva M."/>
            <person name="Nelson J."/>
            <person name="Hou S."/>
            <person name="Wollam A."/>
            <person name="Pepin K.H."/>
            <person name="Johnson M."/>
            <person name="Bhonagiri V."/>
            <person name="Nash W.E."/>
            <person name="Warren W."/>
            <person name="Chinwalla A."/>
            <person name="Mardis E.R."/>
            <person name="Wilson R.K."/>
        </authorList>
    </citation>
    <scope>NUCLEOTIDE SEQUENCE [LARGE SCALE GENOMIC DNA]</scope>
    <source>
        <strain evidence="1">DSM 14469</strain>
    </source>
</reference>
<name>C6LE48_9FIRM</name>
<gene>
    <name evidence="1" type="ORF">BRYFOR_06897</name>
</gene>
<dbReference type="EMBL" id="ACCL02000007">
    <property type="protein sequence ID" value="EET61252.1"/>
    <property type="molecule type" value="Genomic_DNA"/>
</dbReference>
<protein>
    <submittedName>
        <fullName evidence="1">Uncharacterized protein</fullName>
    </submittedName>
</protein>
<accession>C6LE48</accession>
<evidence type="ECO:0000313" key="1">
    <source>
        <dbReference type="EMBL" id="EET61252.1"/>
    </source>
</evidence>
<proteinExistence type="predicted"/>
<dbReference type="Proteomes" id="UP000005561">
    <property type="component" value="Unassembled WGS sequence"/>
</dbReference>
<comment type="caution">
    <text evidence="1">The sequence shown here is derived from an EMBL/GenBank/DDBJ whole genome shotgun (WGS) entry which is preliminary data.</text>
</comment>
<evidence type="ECO:0000313" key="2">
    <source>
        <dbReference type="Proteomes" id="UP000005561"/>
    </source>
</evidence>
<keyword evidence="2" id="KW-1185">Reference proteome</keyword>
<dbReference type="AlphaFoldDB" id="C6LE48"/>
<sequence>MTERLCHEVYCTAFSYYYYKPPKLSFRGRITHIAAFQIKKADFIILF</sequence>
<organism evidence="1 2">
    <name type="scientific">Marvinbryantia formatexigens DSM 14469</name>
    <dbReference type="NCBI Taxonomy" id="478749"/>
    <lineage>
        <taxon>Bacteria</taxon>
        <taxon>Bacillati</taxon>
        <taxon>Bacillota</taxon>
        <taxon>Clostridia</taxon>
        <taxon>Lachnospirales</taxon>
        <taxon>Lachnospiraceae</taxon>
        <taxon>Marvinbryantia</taxon>
    </lineage>
</organism>